<gene>
    <name evidence="2" type="ORF">T459_08584</name>
</gene>
<dbReference type="UniPathway" id="UPA00143"/>
<keyword evidence="1" id="KW-0479">Metal-binding</keyword>
<dbReference type="GO" id="GO:0071596">
    <property type="term" value="P:ubiquitin-dependent protein catabolic process via the N-end rule pathway"/>
    <property type="evidence" value="ECO:0007669"/>
    <property type="project" value="UniProtKB-UniRule"/>
</dbReference>
<reference evidence="2 3" key="1">
    <citation type="journal article" date="2014" name="Nat. Genet.">
        <title>Genome sequence of the hot pepper provides insights into the evolution of pungency in Capsicum species.</title>
        <authorList>
            <person name="Kim S."/>
            <person name="Park M."/>
            <person name="Yeom S.I."/>
            <person name="Kim Y.M."/>
            <person name="Lee J.M."/>
            <person name="Lee H.A."/>
            <person name="Seo E."/>
            <person name="Choi J."/>
            <person name="Cheong K."/>
            <person name="Kim K.T."/>
            <person name="Jung K."/>
            <person name="Lee G.W."/>
            <person name="Oh S.K."/>
            <person name="Bae C."/>
            <person name="Kim S.B."/>
            <person name="Lee H.Y."/>
            <person name="Kim S.Y."/>
            <person name="Kim M.S."/>
            <person name="Kang B.C."/>
            <person name="Jo Y.D."/>
            <person name="Yang H.B."/>
            <person name="Jeong H.J."/>
            <person name="Kang W.H."/>
            <person name="Kwon J.K."/>
            <person name="Shin C."/>
            <person name="Lim J.Y."/>
            <person name="Park J.H."/>
            <person name="Huh J.H."/>
            <person name="Kim J.S."/>
            <person name="Kim B.D."/>
            <person name="Cohen O."/>
            <person name="Paran I."/>
            <person name="Suh M.C."/>
            <person name="Lee S.B."/>
            <person name="Kim Y.K."/>
            <person name="Shin Y."/>
            <person name="Noh S.J."/>
            <person name="Park J."/>
            <person name="Seo Y.S."/>
            <person name="Kwon S.Y."/>
            <person name="Kim H.A."/>
            <person name="Park J.M."/>
            <person name="Kim H.J."/>
            <person name="Choi S.B."/>
            <person name="Bosland P.W."/>
            <person name="Reeves G."/>
            <person name="Jo S.H."/>
            <person name="Lee B.W."/>
            <person name="Cho H.T."/>
            <person name="Choi H.S."/>
            <person name="Lee M.S."/>
            <person name="Yu Y."/>
            <person name="Do Choi Y."/>
            <person name="Park B.S."/>
            <person name="van Deynze A."/>
            <person name="Ashrafi H."/>
            <person name="Hill T."/>
            <person name="Kim W.T."/>
            <person name="Pai H.S."/>
            <person name="Ahn H.K."/>
            <person name="Yeam I."/>
            <person name="Giovannoni J.J."/>
            <person name="Rose J.K."/>
            <person name="Sorensen I."/>
            <person name="Lee S.J."/>
            <person name="Kim R.W."/>
            <person name="Choi I.Y."/>
            <person name="Choi B.S."/>
            <person name="Lim J.S."/>
            <person name="Lee Y.H."/>
            <person name="Choi D."/>
        </authorList>
    </citation>
    <scope>NUCLEOTIDE SEQUENCE [LARGE SCALE GENOMIC DNA]</scope>
    <source>
        <strain evidence="3">cv. CM334</strain>
    </source>
</reference>
<keyword evidence="3" id="KW-1185">Reference proteome</keyword>
<evidence type="ECO:0000313" key="3">
    <source>
        <dbReference type="Proteomes" id="UP000222542"/>
    </source>
</evidence>
<dbReference type="PANTHER" id="PTHR21497:SF53">
    <property type="entry name" value="E3 UBIQUITIN-PROTEIN LIGASE PRT6"/>
    <property type="match status" value="1"/>
</dbReference>
<keyword evidence="1" id="KW-0833">Ubl conjugation pathway</keyword>
<comment type="pathway">
    <text evidence="1">Protein modification; protein ubiquitination.</text>
</comment>
<dbReference type="GO" id="GO:0016567">
    <property type="term" value="P:protein ubiquitination"/>
    <property type="evidence" value="ECO:0007669"/>
    <property type="project" value="UniProtKB-UniRule"/>
</dbReference>
<reference evidence="2 3" key="2">
    <citation type="journal article" date="2017" name="Genome Biol.">
        <title>New reference genome sequences of hot pepper reveal the massive evolution of plant disease-resistance genes by retroduplication.</title>
        <authorList>
            <person name="Kim S."/>
            <person name="Park J."/>
            <person name="Yeom S.I."/>
            <person name="Kim Y.M."/>
            <person name="Seo E."/>
            <person name="Kim K.T."/>
            <person name="Kim M.S."/>
            <person name="Lee J.M."/>
            <person name="Cheong K."/>
            <person name="Shin H.S."/>
            <person name="Kim S.B."/>
            <person name="Han K."/>
            <person name="Lee J."/>
            <person name="Park M."/>
            <person name="Lee H.A."/>
            <person name="Lee H.Y."/>
            <person name="Lee Y."/>
            <person name="Oh S."/>
            <person name="Lee J.H."/>
            <person name="Choi E."/>
            <person name="Choi E."/>
            <person name="Lee S.E."/>
            <person name="Jeon J."/>
            <person name="Kim H."/>
            <person name="Choi G."/>
            <person name="Song H."/>
            <person name="Lee J."/>
            <person name="Lee S.C."/>
            <person name="Kwon J.K."/>
            <person name="Lee H.Y."/>
            <person name="Koo N."/>
            <person name="Hong Y."/>
            <person name="Kim R.W."/>
            <person name="Kang W.H."/>
            <person name="Huh J.H."/>
            <person name="Kang B.C."/>
            <person name="Yang T.J."/>
            <person name="Lee Y.H."/>
            <person name="Bennetzen J.L."/>
            <person name="Choi D."/>
        </authorList>
    </citation>
    <scope>NUCLEOTIDE SEQUENCE [LARGE SCALE GENOMIC DNA]</scope>
    <source>
        <strain evidence="3">cv. CM334</strain>
    </source>
</reference>
<sequence length="154" mass="17921">MISEENVKMSHELLLKLLAEPQFKYEFAKVFLSYYPTVVNEAVREGNDIVLNKYPLLSTFSVQIFMVPTLTLCLVKEMNLLPMLLGCLQDIFVSYAGEDGLKWADLYETTLHVVEDIRFVMSHSLVPRYVTHDRRDILRTWMKQLAFVQGMNPQ</sequence>
<keyword evidence="1" id="KW-0808">Transferase</keyword>
<name>A0A2G2ZWY3_CAPAN</name>
<accession>A0A2G2ZWY3</accession>
<dbReference type="GO" id="GO:0008270">
    <property type="term" value="F:zinc ion binding"/>
    <property type="evidence" value="ECO:0007669"/>
    <property type="project" value="UniProtKB-UniRule"/>
</dbReference>
<keyword evidence="1" id="KW-0863">Zinc-finger</keyword>
<comment type="function">
    <text evidence="1">Ubiquitin ligase protein which is a component of the N-end rule pathway. Recognizes and binds to proteins bearing specific N-terminal residues that are destabilizing according to the N-end rule, leading to their ubiquitination and subsequent degradation.</text>
</comment>
<organism evidence="2 3">
    <name type="scientific">Capsicum annuum</name>
    <name type="common">Capsicum pepper</name>
    <dbReference type="NCBI Taxonomy" id="4072"/>
    <lineage>
        <taxon>Eukaryota</taxon>
        <taxon>Viridiplantae</taxon>
        <taxon>Streptophyta</taxon>
        <taxon>Embryophyta</taxon>
        <taxon>Tracheophyta</taxon>
        <taxon>Spermatophyta</taxon>
        <taxon>Magnoliopsida</taxon>
        <taxon>eudicotyledons</taxon>
        <taxon>Gunneridae</taxon>
        <taxon>Pentapetalae</taxon>
        <taxon>asterids</taxon>
        <taxon>lamiids</taxon>
        <taxon>Solanales</taxon>
        <taxon>Solanaceae</taxon>
        <taxon>Solanoideae</taxon>
        <taxon>Capsiceae</taxon>
        <taxon>Capsicum</taxon>
    </lineage>
</organism>
<protein>
    <recommendedName>
        <fullName evidence="1">E3 ubiquitin-protein ligase</fullName>
        <ecNumber evidence="1">2.3.2.27</ecNumber>
    </recommendedName>
</protein>
<dbReference type="InterPro" id="IPR039164">
    <property type="entry name" value="UBR1-like"/>
</dbReference>
<dbReference type="GO" id="GO:0061630">
    <property type="term" value="F:ubiquitin protein ligase activity"/>
    <property type="evidence" value="ECO:0007669"/>
    <property type="project" value="UniProtKB-UniRule"/>
</dbReference>
<comment type="similarity">
    <text evidence="1">Belongs to the E3 ubiquitin-protein ligase UBR1-like family.</text>
</comment>
<dbReference type="SMR" id="A0A2G2ZWY3"/>
<dbReference type="Gramene" id="PHT86478">
    <property type="protein sequence ID" value="PHT86478"/>
    <property type="gene ID" value="T459_08584"/>
</dbReference>
<evidence type="ECO:0000256" key="1">
    <source>
        <dbReference type="RuleBase" id="RU366018"/>
    </source>
</evidence>
<comment type="catalytic activity">
    <reaction evidence="1">
        <text>S-ubiquitinyl-[E2 ubiquitin-conjugating enzyme]-L-cysteine + [acceptor protein]-L-lysine = [E2 ubiquitin-conjugating enzyme]-L-cysteine + N(6)-ubiquitinyl-[acceptor protein]-L-lysine.</text>
        <dbReference type="EC" id="2.3.2.27"/>
    </reaction>
</comment>
<evidence type="ECO:0000313" key="2">
    <source>
        <dbReference type="EMBL" id="PHT86478.1"/>
    </source>
</evidence>
<proteinExistence type="inferred from homology"/>
<comment type="caution">
    <text evidence="2">The sequence shown here is derived from an EMBL/GenBank/DDBJ whole genome shotgun (WGS) entry which is preliminary data.</text>
</comment>
<dbReference type="PANTHER" id="PTHR21497">
    <property type="entry name" value="UBIQUITIN LIGASE E3 ALPHA-RELATED"/>
    <property type="match status" value="1"/>
</dbReference>
<keyword evidence="1" id="KW-0862">Zinc</keyword>
<dbReference type="EMBL" id="AYRZ02000003">
    <property type="protein sequence ID" value="PHT86478.1"/>
    <property type="molecule type" value="Genomic_DNA"/>
</dbReference>
<dbReference type="AlphaFoldDB" id="A0A2G2ZWY3"/>
<dbReference type="Proteomes" id="UP000222542">
    <property type="component" value="Unassembled WGS sequence"/>
</dbReference>
<dbReference type="STRING" id="4072.A0A2G2ZWY3"/>
<dbReference type="EC" id="2.3.2.27" evidence="1"/>